<dbReference type="PRINTS" id="PR00509">
    <property type="entry name" value="PGMPMM"/>
</dbReference>
<evidence type="ECO:0000256" key="5">
    <source>
        <dbReference type="ARBA" id="ARBA00022842"/>
    </source>
</evidence>
<comment type="caution">
    <text evidence="9">The sequence shown here is derived from an EMBL/GenBank/DDBJ whole genome shotgun (WGS) entry which is preliminary data.</text>
</comment>
<dbReference type="CDD" id="cd05799">
    <property type="entry name" value="PGM2"/>
    <property type="match status" value="1"/>
</dbReference>
<dbReference type="InterPro" id="IPR016066">
    <property type="entry name" value="A-D-PHexomutase_CS"/>
</dbReference>
<dbReference type="InterPro" id="IPR005841">
    <property type="entry name" value="Alpha-D-phosphohexomutase_SF"/>
</dbReference>
<dbReference type="EMBL" id="BSUO01000001">
    <property type="protein sequence ID" value="GMA39913.1"/>
    <property type="molecule type" value="Genomic_DNA"/>
</dbReference>
<comment type="similarity">
    <text evidence="2 7">Belongs to the phosphohexose mutase family.</text>
</comment>
<keyword evidence="5 7" id="KW-0460">Magnesium</keyword>
<dbReference type="PANTHER" id="PTHR45745:SF1">
    <property type="entry name" value="PHOSPHOGLUCOMUTASE 2B-RELATED"/>
    <property type="match status" value="1"/>
</dbReference>
<evidence type="ECO:0000259" key="8">
    <source>
        <dbReference type="PROSITE" id="PS50206"/>
    </source>
</evidence>
<dbReference type="InterPro" id="IPR016055">
    <property type="entry name" value="A-D-PHexomutase_a/b/a-I/II/III"/>
</dbReference>
<sequence>MNRAVVIRATAGLARYLTDTVGEAPRVVLGCDARHGSSDFLRDAAQVISAAGGVAMVLPERLPTPVTAYAVRSLDADAGVQVTASHNPPADNGYKVYLGGRAASGEGCGVQIVPPADSGIAGRIAAAAPADEVARDDVRVQHLGPEVLESYLGRAAALAGQGPRDVRIVLTPMHGVGGEVAVEALRRAGFTDVHVVAQQAEPDPDFPTVSFPNPEEPGAIDLALDLAREVEADVVIALDPDADRCSLGTPGRDGTWRQLSGDEIGALLGEQAAADPTREGDTLACSIVSGRLLGRIAEAHGLRSAQTLTGFKWIARTPDLRFGYEEAIGYCTDPVAVRDKDGITAAVRSARLVADLKAAGRTLVDALDDLARRHGLHATAPLSFRVADLTLISDAMQRLRDAPPSLLAGSEVVETADLSAGYAGLAPTEGMLFRTQADDRVIVRPSGTEPKLKCYLEVVLPVDADAAVPHDEAAERLDRLKADVRSAVGL</sequence>
<dbReference type="Gene3D" id="3.30.310.50">
    <property type="entry name" value="Alpha-D-phosphohexomutase, C-terminal domain"/>
    <property type="match status" value="1"/>
</dbReference>
<keyword evidence="4 7" id="KW-0479">Metal-binding</keyword>
<reference evidence="10" key="1">
    <citation type="journal article" date="2019" name="Int. J. Syst. Evol. Microbiol.">
        <title>The Global Catalogue of Microorganisms (GCM) 10K type strain sequencing project: providing services to taxonomists for standard genome sequencing and annotation.</title>
        <authorList>
            <consortium name="The Broad Institute Genomics Platform"/>
            <consortium name="The Broad Institute Genome Sequencing Center for Infectious Disease"/>
            <person name="Wu L."/>
            <person name="Ma J."/>
        </authorList>
    </citation>
    <scope>NUCLEOTIDE SEQUENCE [LARGE SCALE GENOMIC DNA]</scope>
    <source>
        <strain evidence="10">NBRC 113072</strain>
    </source>
</reference>
<evidence type="ECO:0000313" key="10">
    <source>
        <dbReference type="Proteomes" id="UP001157126"/>
    </source>
</evidence>
<dbReference type="InterPro" id="IPR036900">
    <property type="entry name" value="A-D-PHexomutase_C_sf"/>
</dbReference>
<keyword evidence="10" id="KW-1185">Reference proteome</keyword>
<evidence type="ECO:0000256" key="6">
    <source>
        <dbReference type="ARBA" id="ARBA00023235"/>
    </source>
</evidence>
<dbReference type="Gene3D" id="3.40.120.10">
    <property type="entry name" value="Alpha-D-Glucose-1,6-Bisphosphate, subunit A, domain 3"/>
    <property type="match status" value="3"/>
</dbReference>
<dbReference type="Pfam" id="PF02880">
    <property type="entry name" value="PGM_PMM_III"/>
    <property type="match status" value="1"/>
</dbReference>
<dbReference type="InterPro" id="IPR005846">
    <property type="entry name" value="A-D-PHexomutase_a/b/a-III"/>
</dbReference>
<dbReference type="PROSITE" id="PS50206">
    <property type="entry name" value="RHODANESE_3"/>
    <property type="match status" value="1"/>
</dbReference>
<dbReference type="Pfam" id="PF02879">
    <property type="entry name" value="PGM_PMM_II"/>
    <property type="match status" value="1"/>
</dbReference>
<dbReference type="InterPro" id="IPR005844">
    <property type="entry name" value="A-D-PHexomutase_a/b/a-I"/>
</dbReference>
<evidence type="ECO:0000256" key="1">
    <source>
        <dbReference type="ARBA" id="ARBA00001946"/>
    </source>
</evidence>
<feature type="domain" description="Rhodanese" evidence="8">
    <location>
        <begin position="129"/>
        <end position="207"/>
    </location>
</feature>
<dbReference type="InterPro" id="IPR005843">
    <property type="entry name" value="A-D-PHexomutase_C"/>
</dbReference>
<keyword evidence="6" id="KW-0413">Isomerase</keyword>
<comment type="cofactor">
    <cofactor evidence="1">
        <name>Mg(2+)</name>
        <dbReference type="ChEBI" id="CHEBI:18420"/>
    </cofactor>
</comment>
<keyword evidence="3" id="KW-0597">Phosphoprotein</keyword>
<dbReference type="InterPro" id="IPR005845">
    <property type="entry name" value="A-D-PHexomutase_a/b/a-II"/>
</dbReference>
<protein>
    <submittedName>
        <fullName evidence="9">Phosphomannomutase</fullName>
    </submittedName>
</protein>
<dbReference type="SUPFAM" id="SSF53738">
    <property type="entry name" value="Phosphoglucomutase, first 3 domains"/>
    <property type="match status" value="3"/>
</dbReference>
<dbReference type="PROSITE" id="PS00710">
    <property type="entry name" value="PGM_PMM"/>
    <property type="match status" value="1"/>
</dbReference>
<name>A0ABQ6IRK7_9MICO</name>
<accession>A0ABQ6IRK7</accession>
<evidence type="ECO:0000256" key="4">
    <source>
        <dbReference type="ARBA" id="ARBA00022723"/>
    </source>
</evidence>
<dbReference type="InterPro" id="IPR001763">
    <property type="entry name" value="Rhodanese-like_dom"/>
</dbReference>
<evidence type="ECO:0000256" key="7">
    <source>
        <dbReference type="RuleBase" id="RU004326"/>
    </source>
</evidence>
<dbReference type="Pfam" id="PF02878">
    <property type="entry name" value="PGM_PMM_I"/>
    <property type="match status" value="1"/>
</dbReference>
<dbReference type="PANTHER" id="PTHR45745">
    <property type="entry name" value="PHOSPHOMANNOMUTASE 45A"/>
    <property type="match status" value="1"/>
</dbReference>
<gene>
    <name evidence="9" type="ORF">GCM10025883_19580</name>
</gene>
<evidence type="ECO:0000256" key="2">
    <source>
        <dbReference type="ARBA" id="ARBA00010231"/>
    </source>
</evidence>
<evidence type="ECO:0000313" key="9">
    <source>
        <dbReference type="EMBL" id="GMA39913.1"/>
    </source>
</evidence>
<dbReference type="SUPFAM" id="SSF55957">
    <property type="entry name" value="Phosphoglucomutase, C-terminal domain"/>
    <property type="match status" value="1"/>
</dbReference>
<dbReference type="Pfam" id="PF00408">
    <property type="entry name" value="PGM_PMM_IV"/>
    <property type="match status" value="1"/>
</dbReference>
<evidence type="ECO:0000256" key="3">
    <source>
        <dbReference type="ARBA" id="ARBA00022553"/>
    </source>
</evidence>
<organism evidence="9 10">
    <name type="scientific">Mobilicoccus caccae</name>
    <dbReference type="NCBI Taxonomy" id="1859295"/>
    <lineage>
        <taxon>Bacteria</taxon>
        <taxon>Bacillati</taxon>
        <taxon>Actinomycetota</taxon>
        <taxon>Actinomycetes</taxon>
        <taxon>Micrococcales</taxon>
        <taxon>Dermatophilaceae</taxon>
        <taxon>Mobilicoccus</taxon>
    </lineage>
</organism>
<proteinExistence type="inferred from homology"/>
<dbReference type="Proteomes" id="UP001157126">
    <property type="component" value="Unassembled WGS sequence"/>
</dbReference>